<name>A0A1F6VQ69_9BACT</name>
<dbReference type="AlphaFoldDB" id="A0A1F6VQ69"/>
<dbReference type="Gene3D" id="3.30.70.60">
    <property type="match status" value="1"/>
</dbReference>
<accession>A0A1F6VQ69</accession>
<organism evidence="1 2">
    <name type="scientific">Candidatus Nomurabacteria bacterium RIFCSPHIGHO2_02_FULL_38_15</name>
    <dbReference type="NCBI Taxonomy" id="1801752"/>
    <lineage>
        <taxon>Bacteria</taxon>
        <taxon>Candidatus Nomuraibacteriota</taxon>
    </lineage>
</organism>
<dbReference type="EMBL" id="MFUC01000022">
    <property type="protein sequence ID" value="OGI71800.1"/>
    <property type="molecule type" value="Genomic_DNA"/>
</dbReference>
<comment type="caution">
    <text evidence="1">The sequence shown here is derived from an EMBL/GenBank/DDBJ whole genome shotgun (WGS) entry which is preliminary data.</text>
</comment>
<dbReference type="InterPro" id="IPR014717">
    <property type="entry name" value="Transl_elong_EF1B/ribsomal_bS6"/>
</dbReference>
<dbReference type="STRING" id="1801752.A3J61_02245"/>
<dbReference type="Proteomes" id="UP000179686">
    <property type="component" value="Unassembled WGS sequence"/>
</dbReference>
<evidence type="ECO:0000313" key="2">
    <source>
        <dbReference type="Proteomes" id="UP000179686"/>
    </source>
</evidence>
<evidence type="ECO:0008006" key="3">
    <source>
        <dbReference type="Google" id="ProtNLM"/>
    </source>
</evidence>
<sequence length="190" mass="21226">MRIIFSIIRIAAGVLIFVFLVLPIKTQVDDLKSKKTELNTTESNAREFAALGQDVIGRFQSLDPAQVERLKKMIPDTVDNVRFVNDVNGIAKRSGMILKKADYNPEEIKNGNVDKLSADSKASRVPYGSYTLRFAVSGTYKQFLVFIESLENSLRLLDITDVSFSSGGAGVGKEDVYEFSITTRSYWLKN</sequence>
<proteinExistence type="predicted"/>
<protein>
    <recommendedName>
        <fullName evidence="3">Type 4a pilus biogenesis protein PilO</fullName>
    </recommendedName>
</protein>
<gene>
    <name evidence="1" type="ORF">A3J61_02245</name>
</gene>
<evidence type="ECO:0000313" key="1">
    <source>
        <dbReference type="EMBL" id="OGI71800.1"/>
    </source>
</evidence>
<reference evidence="1 2" key="1">
    <citation type="journal article" date="2016" name="Nat. Commun.">
        <title>Thousands of microbial genomes shed light on interconnected biogeochemical processes in an aquifer system.</title>
        <authorList>
            <person name="Anantharaman K."/>
            <person name="Brown C.T."/>
            <person name="Hug L.A."/>
            <person name="Sharon I."/>
            <person name="Castelle C.J."/>
            <person name="Probst A.J."/>
            <person name="Thomas B.C."/>
            <person name="Singh A."/>
            <person name="Wilkins M.J."/>
            <person name="Karaoz U."/>
            <person name="Brodie E.L."/>
            <person name="Williams K.H."/>
            <person name="Hubbard S.S."/>
            <person name="Banfield J.F."/>
        </authorList>
    </citation>
    <scope>NUCLEOTIDE SEQUENCE [LARGE SCALE GENOMIC DNA]</scope>
</reference>